<dbReference type="PANTHER" id="PTHR43806:SF11">
    <property type="entry name" value="CEREVISIN-RELATED"/>
    <property type="match status" value="1"/>
</dbReference>
<comment type="caution">
    <text evidence="10">The sequence shown here is derived from an EMBL/GenBank/DDBJ whole genome shotgun (WGS) entry which is preliminary data.</text>
</comment>
<keyword evidence="2 5" id="KW-0645">Protease</keyword>
<evidence type="ECO:0000256" key="4">
    <source>
        <dbReference type="ARBA" id="ARBA00022825"/>
    </source>
</evidence>
<accession>A0ABN1AXX9</accession>
<feature type="active site" description="Charge relay system" evidence="5">
    <location>
        <position position="211"/>
    </location>
</feature>
<organism evidence="10 11">
    <name type="scientific">Streptomyces olivaceiscleroticus</name>
    <dbReference type="NCBI Taxonomy" id="68245"/>
    <lineage>
        <taxon>Bacteria</taxon>
        <taxon>Bacillati</taxon>
        <taxon>Actinomycetota</taxon>
        <taxon>Actinomycetes</taxon>
        <taxon>Kitasatosporales</taxon>
        <taxon>Streptomycetaceae</taxon>
        <taxon>Streptomyces</taxon>
    </lineage>
</organism>
<comment type="similarity">
    <text evidence="1 5 6">Belongs to the peptidase S8 family.</text>
</comment>
<dbReference type="PROSITE" id="PS51318">
    <property type="entry name" value="TAT"/>
    <property type="match status" value="1"/>
</dbReference>
<keyword evidence="11" id="KW-1185">Reference proteome</keyword>
<feature type="chain" id="PRO_5046727747" description="Serine protease" evidence="7">
    <location>
        <begin position="34"/>
        <end position="421"/>
    </location>
</feature>
<dbReference type="InterPro" id="IPR050131">
    <property type="entry name" value="Peptidase_S8_subtilisin-like"/>
</dbReference>
<dbReference type="PRINTS" id="PR00723">
    <property type="entry name" value="SUBTILISIN"/>
</dbReference>
<proteinExistence type="inferred from homology"/>
<dbReference type="Gene3D" id="3.40.50.200">
    <property type="entry name" value="Peptidase S8/S53 domain"/>
    <property type="match status" value="1"/>
</dbReference>
<reference evidence="10 11" key="1">
    <citation type="journal article" date="2019" name="Int. J. Syst. Evol. Microbiol.">
        <title>The Global Catalogue of Microorganisms (GCM) 10K type strain sequencing project: providing services to taxonomists for standard genome sequencing and annotation.</title>
        <authorList>
            <consortium name="The Broad Institute Genomics Platform"/>
            <consortium name="The Broad Institute Genome Sequencing Center for Infectious Disease"/>
            <person name="Wu L."/>
            <person name="Ma J."/>
        </authorList>
    </citation>
    <scope>NUCLEOTIDE SEQUENCE [LARGE SCALE GENOMIC DNA]</scope>
    <source>
        <strain evidence="10 11">JCM 4805</strain>
    </source>
</reference>
<dbReference type="RefSeq" id="WP_346098363.1">
    <property type="nucleotide sequence ID" value="NZ_BAAABY010000044.1"/>
</dbReference>
<dbReference type="Proteomes" id="UP001500909">
    <property type="component" value="Unassembled WGS sequence"/>
</dbReference>
<evidence type="ECO:0000313" key="11">
    <source>
        <dbReference type="Proteomes" id="UP001500909"/>
    </source>
</evidence>
<evidence type="ECO:0000256" key="5">
    <source>
        <dbReference type="PROSITE-ProRule" id="PRU01240"/>
    </source>
</evidence>
<keyword evidence="4 5" id="KW-0720">Serine protease</keyword>
<dbReference type="InterPro" id="IPR034193">
    <property type="entry name" value="PCSK9_ProteinaseK-like"/>
</dbReference>
<feature type="active site" description="Charge relay system" evidence="5">
    <location>
        <position position="367"/>
    </location>
</feature>
<dbReference type="Pfam" id="PF05922">
    <property type="entry name" value="Inhibitor_I9"/>
    <property type="match status" value="1"/>
</dbReference>
<feature type="domain" description="Inhibitor I9" evidence="9">
    <location>
        <begin position="52"/>
        <end position="122"/>
    </location>
</feature>
<evidence type="ECO:0000256" key="1">
    <source>
        <dbReference type="ARBA" id="ARBA00011073"/>
    </source>
</evidence>
<keyword evidence="3 5" id="KW-0378">Hydrolase</keyword>
<dbReference type="PROSITE" id="PS00136">
    <property type="entry name" value="SUBTILASE_ASP"/>
    <property type="match status" value="1"/>
</dbReference>
<evidence type="ECO:0008006" key="12">
    <source>
        <dbReference type="Google" id="ProtNLM"/>
    </source>
</evidence>
<dbReference type="InterPro" id="IPR037045">
    <property type="entry name" value="S8pro/Inhibitor_I9_sf"/>
</dbReference>
<evidence type="ECO:0000313" key="10">
    <source>
        <dbReference type="EMBL" id="GAA0486237.1"/>
    </source>
</evidence>
<sequence>MAWTRIARRRLAAGGTAATSAALLCAAALPAHAAPPEGRILGAGVTGAVDSSYIVTLKAGARGVEARSAAGKGLAAKYGATIRRTYRAAINGYAIRANETQARRLAADPAVATVSQNRTIRLTDSVAAPGTAATAPGDARKNPPSWGLDRIDQKSLPLDGSYTAPAPDGAGVEVYVLDTGVRLTHADFGGRARSGRDFVGGDTDASDENGHGTHVAATIAGKQYGVANKADIVSVRVLDAKGAGTTENVIAGIDWVAQQHAERPGVPAVANLSLGSFASAALDKAVRNAIEAGVTFTVAAGNNGALSNLFSPARVPEAITVGATGSDDARANFSNWGPGVDVYAPGVGITSAWHSGDTASKTLSGTSMAAPHAAGAAALYLAKHRGATPAQVQEALVARATRGQVQSAPPGADRLLRVEGS</sequence>
<dbReference type="PANTHER" id="PTHR43806">
    <property type="entry name" value="PEPTIDASE S8"/>
    <property type="match status" value="1"/>
</dbReference>
<dbReference type="PROSITE" id="PS00138">
    <property type="entry name" value="SUBTILASE_SER"/>
    <property type="match status" value="1"/>
</dbReference>
<evidence type="ECO:0000259" key="8">
    <source>
        <dbReference type="Pfam" id="PF00082"/>
    </source>
</evidence>
<name>A0ABN1AXX9_9ACTN</name>
<feature type="signal peptide" evidence="7">
    <location>
        <begin position="1"/>
        <end position="33"/>
    </location>
</feature>
<evidence type="ECO:0000256" key="6">
    <source>
        <dbReference type="RuleBase" id="RU003355"/>
    </source>
</evidence>
<dbReference type="InterPro" id="IPR000209">
    <property type="entry name" value="Peptidase_S8/S53_dom"/>
</dbReference>
<dbReference type="PROSITE" id="PS51892">
    <property type="entry name" value="SUBTILASE"/>
    <property type="match status" value="1"/>
</dbReference>
<evidence type="ECO:0000256" key="7">
    <source>
        <dbReference type="SAM" id="SignalP"/>
    </source>
</evidence>
<dbReference type="InterPro" id="IPR023828">
    <property type="entry name" value="Peptidase_S8_Ser-AS"/>
</dbReference>
<keyword evidence="7" id="KW-0732">Signal</keyword>
<dbReference type="InterPro" id="IPR006311">
    <property type="entry name" value="TAT_signal"/>
</dbReference>
<evidence type="ECO:0000259" key="9">
    <source>
        <dbReference type="Pfam" id="PF05922"/>
    </source>
</evidence>
<dbReference type="SUPFAM" id="SSF54897">
    <property type="entry name" value="Protease propeptides/inhibitors"/>
    <property type="match status" value="1"/>
</dbReference>
<dbReference type="EMBL" id="BAAABY010000044">
    <property type="protein sequence ID" value="GAA0486237.1"/>
    <property type="molecule type" value="Genomic_DNA"/>
</dbReference>
<gene>
    <name evidence="10" type="ORF">GCM10010361_58900</name>
</gene>
<feature type="domain" description="Peptidase S8/S53" evidence="8">
    <location>
        <begin position="169"/>
        <end position="405"/>
    </location>
</feature>
<dbReference type="CDD" id="cd04077">
    <property type="entry name" value="Peptidases_S8_PCSK9_ProteinaseK_like"/>
    <property type="match status" value="1"/>
</dbReference>
<dbReference type="InterPro" id="IPR023827">
    <property type="entry name" value="Peptidase_S8_Asp-AS"/>
</dbReference>
<dbReference type="InterPro" id="IPR036852">
    <property type="entry name" value="Peptidase_S8/S53_dom_sf"/>
</dbReference>
<evidence type="ECO:0000256" key="3">
    <source>
        <dbReference type="ARBA" id="ARBA00022801"/>
    </source>
</evidence>
<dbReference type="Gene3D" id="3.30.70.80">
    <property type="entry name" value="Peptidase S8 propeptide/proteinase inhibitor I9"/>
    <property type="match status" value="1"/>
</dbReference>
<dbReference type="SUPFAM" id="SSF52743">
    <property type="entry name" value="Subtilisin-like"/>
    <property type="match status" value="1"/>
</dbReference>
<dbReference type="Pfam" id="PF00082">
    <property type="entry name" value="Peptidase_S8"/>
    <property type="match status" value="1"/>
</dbReference>
<evidence type="ECO:0000256" key="2">
    <source>
        <dbReference type="ARBA" id="ARBA00022670"/>
    </source>
</evidence>
<dbReference type="InterPro" id="IPR010259">
    <property type="entry name" value="S8pro/Inhibitor_I9"/>
</dbReference>
<dbReference type="InterPro" id="IPR015500">
    <property type="entry name" value="Peptidase_S8_subtilisin-rel"/>
</dbReference>
<feature type="active site" description="Charge relay system" evidence="5">
    <location>
        <position position="178"/>
    </location>
</feature>
<protein>
    <recommendedName>
        <fullName evidence="12">Serine protease</fullName>
    </recommendedName>
</protein>